<keyword evidence="5" id="KW-1185">Reference proteome</keyword>
<dbReference type="Pfam" id="PF06159">
    <property type="entry name" value="TRAPPC13_N"/>
    <property type="match status" value="1"/>
</dbReference>
<dbReference type="GO" id="GO:1990072">
    <property type="term" value="C:TRAPPIII protein complex"/>
    <property type="evidence" value="ECO:0007669"/>
    <property type="project" value="TreeGrafter"/>
</dbReference>
<dbReference type="Proteomes" id="UP000786811">
    <property type="component" value="Unassembled WGS sequence"/>
</dbReference>
<dbReference type="OrthoDB" id="10250284at2759"/>
<proteinExistence type="inferred from homology"/>
<dbReference type="InterPro" id="IPR055427">
    <property type="entry name" value="TRAPPC13_N"/>
</dbReference>
<feature type="domain" description="Trafficking protein particle complex subunit 13 N-terminal" evidence="2">
    <location>
        <begin position="9"/>
        <end position="101"/>
    </location>
</feature>
<dbReference type="InterPro" id="IPR010378">
    <property type="entry name" value="TRAPPC13"/>
</dbReference>
<evidence type="ECO:0000313" key="5">
    <source>
        <dbReference type="Proteomes" id="UP000786811"/>
    </source>
</evidence>
<reference evidence="4" key="1">
    <citation type="submission" date="2021-04" db="EMBL/GenBank/DDBJ databases">
        <authorList>
            <person name="Chebbi M.A.C M."/>
        </authorList>
    </citation>
    <scope>NUCLEOTIDE SEQUENCE</scope>
</reference>
<dbReference type="AlphaFoldDB" id="A0A8J2MV98"/>
<evidence type="ECO:0000259" key="2">
    <source>
        <dbReference type="Pfam" id="PF06159"/>
    </source>
</evidence>
<name>A0A8J2MV98_COTCN</name>
<evidence type="ECO:0000259" key="3">
    <source>
        <dbReference type="Pfam" id="PF23643"/>
    </source>
</evidence>
<dbReference type="PANTHER" id="PTHR13134:SF3">
    <property type="entry name" value="TRAFFICKING PROTEIN PARTICLE COMPLEX SUBUNIT 13"/>
    <property type="match status" value="1"/>
</dbReference>
<dbReference type="Pfam" id="PF23643">
    <property type="entry name" value="TRAPPC13_C"/>
    <property type="match status" value="1"/>
</dbReference>
<organism evidence="4 5">
    <name type="scientific">Cotesia congregata</name>
    <name type="common">Parasitoid wasp</name>
    <name type="synonym">Apanteles congregatus</name>
    <dbReference type="NCBI Taxonomy" id="51543"/>
    <lineage>
        <taxon>Eukaryota</taxon>
        <taxon>Metazoa</taxon>
        <taxon>Ecdysozoa</taxon>
        <taxon>Arthropoda</taxon>
        <taxon>Hexapoda</taxon>
        <taxon>Insecta</taxon>
        <taxon>Pterygota</taxon>
        <taxon>Neoptera</taxon>
        <taxon>Endopterygota</taxon>
        <taxon>Hymenoptera</taxon>
        <taxon>Apocrita</taxon>
        <taxon>Ichneumonoidea</taxon>
        <taxon>Braconidae</taxon>
        <taxon>Microgastrinae</taxon>
        <taxon>Cotesia</taxon>
    </lineage>
</organism>
<feature type="domain" description="Trafficking protein particle complex subunit 13 C-terminal" evidence="3">
    <location>
        <begin position="228"/>
        <end position="320"/>
    </location>
</feature>
<evidence type="ECO:0000313" key="4">
    <source>
        <dbReference type="EMBL" id="CAG5101015.1"/>
    </source>
</evidence>
<dbReference type="PANTHER" id="PTHR13134">
    <property type="entry name" value="TRAFFICKING PROTEIN PARTICLE COMPLEX SUBUNIT 13"/>
    <property type="match status" value="1"/>
</dbReference>
<sequence>MDTKPKNEHLLALKVMRLTRPTMATPVIVTCDSTDLPGNTLNNELKNDCTALQGMESLAVGQFMVLPQSFGNIYLGEIFSCYLCVHNGSNQLVKHINVKRQIILSMKLVCEVSYVSTVVGSAPQSFRKFFKFQVVKPLDVKTKFFNTECDEVYVEAQIQNLTAGPICLEKVSLESSHLFTVSSLNTNENGDSVYGKVNILDPNCCRQYLYYLKPQPSLMKDPKLIHNATNIENVIDFKCHIVNTSERNMDLLLSLESNSSLAWCGISDITIGSLKSGAFIDVPLRLIPLESGLITISGLKLMDTFLKRVYDYEHLAQIFVSQVD</sequence>
<dbReference type="EMBL" id="CAJNRD030001122">
    <property type="protein sequence ID" value="CAG5101015.1"/>
    <property type="molecule type" value="Genomic_DNA"/>
</dbReference>
<accession>A0A8J2MV98</accession>
<evidence type="ECO:0000256" key="1">
    <source>
        <dbReference type="ARBA" id="ARBA00010785"/>
    </source>
</evidence>
<protein>
    <submittedName>
        <fullName evidence="4">Similar to trappc13: Trafficking protein particle complex subunit 13 (Danio rerio)</fullName>
    </submittedName>
</protein>
<dbReference type="InterPro" id="IPR055428">
    <property type="entry name" value="TRAPPC13_C"/>
</dbReference>
<gene>
    <name evidence="4" type="ORF">HICCMSTLAB_LOCUS10088</name>
</gene>
<comment type="caution">
    <text evidence="4">The sequence shown here is derived from an EMBL/GenBank/DDBJ whole genome shotgun (WGS) entry which is preliminary data.</text>
</comment>
<comment type="similarity">
    <text evidence="1">Belongs to the TRAPPC13 family.</text>
</comment>